<dbReference type="SUPFAM" id="SSF55874">
    <property type="entry name" value="ATPase domain of HSP90 chaperone/DNA topoisomerase II/histidine kinase"/>
    <property type="match status" value="1"/>
</dbReference>
<keyword evidence="3" id="KW-0597">Phosphoprotein</keyword>
<comment type="catalytic activity">
    <reaction evidence="1">
        <text>ATP + protein L-histidine = ADP + protein N-phospho-L-histidine.</text>
        <dbReference type="EC" id="2.7.13.3"/>
    </reaction>
</comment>
<dbReference type="SMART" id="SM00387">
    <property type="entry name" value="HATPase_c"/>
    <property type="match status" value="1"/>
</dbReference>
<protein>
    <recommendedName>
        <fullName evidence="2">histidine kinase</fullName>
        <ecNumber evidence="2">2.7.13.3</ecNumber>
    </recommendedName>
</protein>
<feature type="domain" description="Histidine kinase" evidence="5">
    <location>
        <begin position="617"/>
        <end position="856"/>
    </location>
</feature>
<dbReference type="InterPro" id="IPR036890">
    <property type="entry name" value="HATPase_C_sf"/>
</dbReference>
<dbReference type="InterPro" id="IPR003661">
    <property type="entry name" value="HisK_dim/P_dom"/>
</dbReference>
<evidence type="ECO:0000256" key="4">
    <source>
        <dbReference type="SAM" id="Coils"/>
    </source>
</evidence>
<dbReference type="GO" id="GO:0000155">
    <property type="term" value="F:phosphorelay sensor kinase activity"/>
    <property type="evidence" value="ECO:0007669"/>
    <property type="project" value="InterPro"/>
</dbReference>
<evidence type="ECO:0000256" key="1">
    <source>
        <dbReference type="ARBA" id="ARBA00000085"/>
    </source>
</evidence>
<dbReference type="Pfam" id="PF02518">
    <property type="entry name" value="HATPase_c"/>
    <property type="match status" value="1"/>
</dbReference>
<dbReference type="SMART" id="SM00388">
    <property type="entry name" value="HisKA"/>
    <property type="match status" value="1"/>
</dbReference>
<evidence type="ECO:0000259" key="5">
    <source>
        <dbReference type="PROSITE" id="PS50109"/>
    </source>
</evidence>
<dbReference type="PROSITE" id="PS50109">
    <property type="entry name" value="HIS_KIN"/>
    <property type="match status" value="1"/>
</dbReference>
<keyword evidence="7" id="KW-1185">Reference proteome</keyword>
<dbReference type="Gene3D" id="1.10.287.130">
    <property type="match status" value="1"/>
</dbReference>
<dbReference type="InterPro" id="IPR005467">
    <property type="entry name" value="His_kinase_dom"/>
</dbReference>
<dbReference type="CDD" id="cd00082">
    <property type="entry name" value="HisKA"/>
    <property type="match status" value="1"/>
</dbReference>
<dbReference type="PRINTS" id="PR00344">
    <property type="entry name" value="BCTRLSENSOR"/>
</dbReference>
<feature type="coiled-coil region" evidence="4">
    <location>
        <begin position="581"/>
        <end position="608"/>
    </location>
</feature>
<dbReference type="InterPro" id="IPR036097">
    <property type="entry name" value="HisK_dim/P_sf"/>
</dbReference>
<dbReference type="InterPro" id="IPR003594">
    <property type="entry name" value="HATPase_dom"/>
</dbReference>
<evidence type="ECO:0000313" key="7">
    <source>
        <dbReference type="Proteomes" id="UP000216339"/>
    </source>
</evidence>
<evidence type="ECO:0000313" key="6">
    <source>
        <dbReference type="EMBL" id="PAP78312.1"/>
    </source>
</evidence>
<dbReference type="Pfam" id="PF00512">
    <property type="entry name" value="HisKA"/>
    <property type="match status" value="1"/>
</dbReference>
<accession>A0A271J475</accession>
<evidence type="ECO:0000256" key="3">
    <source>
        <dbReference type="ARBA" id="ARBA00022553"/>
    </source>
</evidence>
<dbReference type="Proteomes" id="UP000216339">
    <property type="component" value="Unassembled WGS sequence"/>
</dbReference>
<dbReference type="Gene3D" id="3.30.565.10">
    <property type="entry name" value="Histidine kinase-like ATPase, C-terminal domain"/>
    <property type="match status" value="1"/>
</dbReference>
<dbReference type="SUPFAM" id="SSF47384">
    <property type="entry name" value="Homodimeric domain of signal transducing histidine kinase"/>
    <property type="match status" value="1"/>
</dbReference>
<gene>
    <name evidence="6" type="ORF">BSZ37_18710</name>
</gene>
<proteinExistence type="predicted"/>
<keyword evidence="4" id="KW-0175">Coiled coil</keyword>
<dbReference type="RefSeq" id="WP_095511996.1">
    <property type="nucleotide sequence ID" value="NZ_MQWD01000001.1"/>
</dbReference>
<comment type="caution">
    <text evidence="6">The sequence shown here is derived from an EMBL/GenBank/DDBJ whole genome shotgun (WGS) entry which is preliminary data.</text>
</comment>
<dbReference type="EC" id="2.7.13.3" evidence="2"/>
<name>A0A271J475_9BACT</name>
<dbReference type="PANTHER" id="PTHR43065:SF42">
    <property type="entry name" value="TWO-COMPONENT SENSOR PPRA"/>
    <property type="match status" value="1"/>
</dbReference>
<dbReference type="EMBL" id="MQWD01000001">
    <property type="protein sequence ID" value="PAP78312.1"/>
    <property type="molecule type" value="Genomic_DNA"/>
</dbReference>
<dbReference type="AlphaFoldDB" id="A0A271J475"/>
<sequence>MPTFPSVEVALDALQTRADDLERQLAEARRGGDVESALDRVWTRALALDHSDETLGVAVAVFDALRELGLPVLQIGLSGQPDGGEAPVWTAGVDADDAPRASHHVTATTGHPVLAAAFAADRADGPVVEPLGRTAFETYLRASLAPYPATYADRVVARSPRAATVYVVAIPAGARQSGPLLALFWERPTDDALRVLERFAVLFGLAYARHQDLQRAEAEARTSRIDAAAERVRAQALAMRRSDDLDGAAAAVFDGLAALGVPARRATLAVVDAESRETTYWSSAAPDAPTTAHVTTIEGHPFYDALWVAWRRQRSLSYILEGDELEAYRARLGEIRADLLDAHPEREREYVHAVAAPSGVLVAFSSRPFSEDTVEVMERLVGAFQVAIERAEGLREAEARAREAEIGASVDRVRAEIASMRTTDDLDRVTPLVWQELTALGVRFFRCAVLIVDAEAEVLRVYLATPDGEPLAAIDLPFGGHPFVETIVAHWRDERVLSGAWAPDEVESWVAFLESNGLDAETARSFADPSESLALHFAPFAQGLLFVGGAAALPPDDGAAVQALADALEVAYARYDDFQRLDARTREVEAALADLRAAQERLVQSEKLASLGQLTAGIAHEIKNPLNFVNNFASLSRDLATELAAELDAEAPDADLVAEILDDLRQNAQRIEQHGRRADAIVRGMMQHARAGQGERAPADLNALVGEHANLAYHGRRAQTSDFDAALQIDLGDDVGQVDVVAQDLGRVVLNLVTNAFDAVTARAQAEAPGYQPTVRVTTRRAGATVEITVEDNGTGIPEDVRRRVFEPFYTTKPAGKGTGLGLSMSHDIVEQGHGGSLDVESTEGEGTAFVITLPA</sequence>
<evidence type="ECO:0000256" key="2">
    <source>
        <dbReference type="ARBA" id="ARBA00012438"/>
    </source>
</evidence>
<organism evidence="6 7">
    <name type="scientific">Rubrivirga marina</name>
    <dbReference type="NCBI Taxonomy" id="1196024"/>
    <lineage>
        <taxon>Bacteria</taxon>
        <taxon>Pseudomonadati</taxon>
        <taxon>Rhodothermota</taxon>
        <taxon>Rhodothermia</taxon>
        <taxon>Rhodothermales</taxon>
        <taxon>Rubricoccaceae</taxon>
        <taxon>Rubrivirga</taxon>
    </lineage>
</organism>
<dbReference type="PANTHER" id="PTHR43065">
    <property type="entry name" value="SENSOR HISTIDINE KINASE"/>
    <property type="match status" value="1"/>
</dbReference>
<reference evidence="6 7" key="1">
    <citation type="submission" date="2016-11" db="EMBL/GenBank/DDBJ databases">
        <title>Study of marine rhodopsin-containing bacteria.</title>
        <authorList>
            <person name="Yoshizawa S."/>
            <person name="Kumagai Y."/>
            <person name="Kogure K."/>
        </authorList>
    </citation>
    <scope>NUCLEOTIDE SEQUENCE [LARGE SCALE GENOMIC DNA]</scope>
    <source>
        <strain evidence="6 7">SAORIC-28</strain>
    </source>
</reference>
<dbReference type="OrthoDB" id="9806995at2"/>
<dbReference type="InterPro" id="IPR004358">
    <property type="entry name" value="Sig_transdc_His_kin-like_C"/>
</dbReference>